<proteinExistence type="predicted"/>
<reference evidence="1 2" key="1">
    <citation type="journal article" date="2009" name="J. Bacteriol.">
        <title>Complete genome sequence of the probiotic Lactobacillus rhamnosus ATCC 53103.</title>
        <authorList>
            <person name="Morita H."/>
            <person name="Toh H."/>
            <person name="Oshima K."/>
            <person name="Murakami M."/>
            <person name="Taylor T.D."/>
            <person name="Igimi S."/>
            <person name="Hattori M."/>
        </authorList>
    </citation>
    <scope>NUCLEOTIDE SEQUENCE [LARGE SCALE GENOMIC DNA]</scope>
    <source>
        <strain evidence="2">ATCC 53103 / LMG 18243 / GG [Tokyo]</strain>
    </source>
</reference>
<dbReference type="PANTHER" id="PTHR34047:SF8">
    <property type="entry name" value="PROTEIN YKFC"/>
    <property type="match status" value="1"/>
</dbReference>
<sequence>MDLVTQVGLRALERINGKDYLHFDFPVTESERKQLVSDIVSGDIVHHRYLPFISFEIRFRIYHARQKSVQAKARRIMLPSHHDALMYRFYGQALNRLYSDYALSHHINDVAVAYRERHPGVHLSNITTAKEVFDRITALSKSWVIKGDFHHFFDTLSHRYLGTNLQKVFSGNLPKDWKKMFRAITQCQSISRKTLEKQLQTAHIKVAYRTHHSDQSNARAYVKNLQELGKLIQDKKIRLSGKNRVGIPQGTAVSAVLANVYMIDFDEWLAKLCEKEGGLYRRYSDDFIIVLPQKQFSEESVKTFAMGVIQRSKTELGLKIESTKTKLYSYDQDNHSVMLYPIQETGKQRSGRIDYLGFVFDGISVSMRSKSIYKFIYRGRRKVGKYVTLGRLYDQVKNGFSDSDIIQNQMAFKYNTRSEKSKKRPVVPNIYQTVQTLHRLQQIREMKYETLRAIHKGVTIRYLSAEVKNPRASMLAYASRAQQIFEVGQPKYRIVILRQVLRQIKHNQKKLHQGRDNYKHWRYSKYQF</sequence>
<dbReference type="Pfam" id="PF00078">
    <property type="entry name" value="RVT_1"/>
    <property type="match status" value="1"/>
</dbReference>
<dbReference type="PROSITE" id="PS50878">
    <property type="entry name" value="RT_POL"/>
    <property type="match status" value="1"/>
</dbReference>
<dbReference type="KEGG" id="lrg:LRHM_1878"/>
<evidence type="ECO:0000313" key="2">
    <source>
        <dbReference type="Proteomes" id="UP000002067"/>
    </source>
</evidence>
<protein>
    <submittedName>
        <fullName evidence="1">Uncharacterized protein</fullName>
    </submittedName>
</protein>
<accession>A0A7S7FQ40</accession>
<gene>
    <name evidence="1" type="ordered locus">LRHM_1878</name>
</gene>
<dbReference type="InterPro" id="IPR043502">
    <property type="entry name" value="DNA/RNA_pol_sf"/>
</dbReference>
<dbReference type="PANTHER" id="PTHR34047">
    <property type="entry name" value="NUCLEAR INTRON MATURASE 1, MITOCHONDRIAL-RELATED"/>
    <property type="match status" value="1"/>
</dbReference>
<evidence type="ECO:0000313" key="1">
    <source>
        <dbReference type="EMBL" id="BAI42405.1"/>
    </source>
</evidence>
<dbReference type="KEGG" id="lrh:LGG_01955"/>
<name>A0A7S7FQ40_LACRG</name>
<organism evidence="1 2">
    <name type="scientific">Lacticaseibacillus rhamnosus (strain ATCC 53103 / LMG 18243 / GG)</name>
    <name type="common">Lactobacillus rhamnosus</name>
    <dbReference type="NCBI Taxonomy" id="568703"/>
    <lineage>
        <taxon>Bacteria</taxon>
        <taxon>Bacillati</taxon>
        <taxon>Bacillota</taxon>
        <taxon>Bacilli</taxon>
        <taxon>Lactobacillales</taxon>
        <taxon>Lactobacillaceae</taxon>
        <taxon>Lacticaseibacillus</taxon>
    </lineage>
</organism>
<dbReference type="EMBL" id="AP011548">
    <property type="protein sequence ID" value="BAI42405.1"/>
    <property type="molecule type" value="Genomic_DNA"/>
</dbReference>
<dbReference type="SUPFAM" id="SSF56672">
    <property type="entry name" value="DNA/RNA polymerases"/>
    <property type="match status" value="1"/>
</dbReference>
<dbReference type="InterPro" id="IPR000477">
    <property type="entry name" value="RT_dom"/>
</dbReference>
<dbReference type="InterPro" id="IPR051083">
    <property type="entry name" value="GrpII_Intron_Splice-Mob/Def"/>
</dbReference>
<dbReference type="AlphaFoldDB" id="A0A7S7FQ40"/>
<dbReference type="Proteomes" id="UP000002067">
    <property type="component" value="Chromosome"/>
</dbReference>